<dbReference type="CDD" id="cd23276">
    <property type="entry name" value="beta-trefoil_MIR_PMT"/>
    <property type="match status" value="1"/>
</dbReference>
<dbReference type="FunCoup" id="A0A0B2ULV2">
    <property type="interactions" value="74"/>
</dbReference>
<dbReference type="EC" id="2.4.1.109" evidence="4 14"/>
<dbReference type="InterPro" id="IPR036300">
    <property type="entry name" value="MIR_dom_sf"/>
</dbReference>
<comment type="caution">
    <text evidence="16">The sequence shown here is derived from an EMBL/GenBank/DDBJ whole genome shotgun (WGS) entry which is preliminary data.</text>
</comment>
<protein>
    <recommendedName>
        <fullName evidence="4 14">Dolichyl-phosphate-mannose--protein mannosyltransferase</fullName>
        <ecNumber evidence="4 14">2.4.1.109</ecNumber>
    </recommendedName>
</protein>
<dbReference type="GeneID" id="26261221"/>
<keyword evidence="8" id="KW-0677">Repeat</keyword>
<comment type="pathway">
    <text evidence="2 14">Protein modification; protein glycosylation.</text>
</comment>
<dbReference type="GO" id="GO:0004169">
    <property type="term" value="F:dolichyl-phosphate-mannose-protein mannosyltransferase activity"/>
    <property type="evidence" value="ECO:0007669"/>
    <property type="project" value="UniProtKB-UniRule"/>
</dbReference>
<dbReference type="UniPathway" id="UPA00378"/>
<comment type="catalytic activity">
    <reaction evidence="12 14">
        <text>a di-trans,poly-cis-dolichyl beta-D-mannosyl phosphate + L-threonyl-[protein] = 3-O-(alpha-D-mannosyl)-L-threonyl-[protein] + a di-trans,poly-cis-dolichyl phosphate + H(+)</text>
        <dbReference type="Rhea" id="RHEA:53396"/>
        <dbReference type="Rhea" id="RHEA-COMP:11060"/>
        <dbReference type="Rhea" id="RHEA-COMP:13547"/>
        <dbReference type="Rhea" id="RHEA-COMP:19498"/>
        <dbReference type="Rhea" id="RHEA-COMP:19501"/>
        <dbReference type="ChEBI" id="CHEBI:15378"/>
        <dbReference type="ChEBI" id="CHEBI:30013"/>
        <dbReference type="ChEBI" id="CHEBI:57683"/>
        <dbReference type="ChEBI" id="CHEBI:58211"/>
        <dbReference type="ChEBI" id="CHEBI:137323"/>
        <dbReference type="EC" id="2.4.1.109"/>
    </reaction>
</comment>
<evidence type="ECO:0000256" key="4">
    <source>
        <dbReference type="ARBA" id="ARBA00012839"/>
    </source>
</evidence>
<dbReference type="InterPro" id="IPR016093">
    <property type="entry name" value="MIR_motif"/>
</dbReference>
<evidence type="ECO:0000256" key="2">
    <source>
        <dbReference type="ARBA" id="ARBA00004922"/>
    </source>
</evidence>
<feature type="domain" description="MIR" evidence="15">
    <location>
        <begin position="279"/>
        <end position="332"/>
    </location>
</feature>
<dbReference type="AlphaFoldDB" id="A0A0B2ULV2"/>
<dbReference type="GO" id="GO:0005789">
    <property type="term" value="C:endoplasmic reticulum membrane"/>
    <property type="evidence" value="ECO:0007669"/>
    <property type="project" value="UniProtKB-SubCell"/>
</dbReference>
<dbReference type="RefSeq" id="XP_014564330.1">
    <property type="nucleotide sequence ID" value="XM_014708844.1"/>
</dbReference>
<evidence type="ECO:0000256" key="9">
    <source>
        <dbReference type="ARBA" id="ARBA00022824"/>
    </source>
</evidence>
<comment type="subcellular location">
    <subcellularLocation>
        <location evidence="1 14">Endoplasmic reticulum membrane</location>
        <topology evidence="1 14">Multi-pass membrane protein</topology>
    </subcellularLocation>
</comment>
<comment type="catalytic activity">
    <reaction evidence="13 14">
        <text>a di-trans,poly-cis-dolichyl beta-D-mannosyl phosphate + L-seryl-[protein] = 3-O-(alpha-D-mannosyl)-L-seryl-[protein] + a di-trans,poly-cis-dolichyl phosphate + H(+)</text>
        <dbReference type="Rhea" id="RHEA:17377"/>
        <dbReference type="Rhea" id="RHEA-COMP:9863"/>
        <dbReference type="Rhea" id="RHEA-COMP:13546"/>
        <dbReference type="Rhea" id="RHEA-COMP:19498"/>
        <dbReference type="Rhea" id="RHEA-COMP:19501"/>
        <dbReference type="ChEBI" id="CHEBI:15378"/>
        <dbReference type="ChEBI" id="CHEBI:29999"/>
        <dbReference type="ChEBI" id="CHEBI:57683"/>
        <dbReference type="ChEBI" id="CHEBI:58211"/>
        <dbReference type="ChEBI" id="CHEBI:137321"/>
        <dbReference type="EC" id="2.4.1.109"/>
    </reaction>
</comment>
<evidence type="ECO:0000256" key="8">
    <source>
        <dbReference type="ARBA" id="ARBA00022737"/>
    </source>
</evidence>
<dbReference type="Proteomes" id="UP000031056">
    <property type="component" value="Unassembled WGS sequence"/>
</dbReference>
<evidence type="ECO:0000256" key="7">
    <source>
        <dbReference type="ARBA" id="ARBA00022692"/>
    </source>
</evidence>
<dbReference type="Pfam" id="PF02366">
    <property type="entry name" value="PMT"/>
    <property type="match status" value="1"/>
</dbReference>
<evidence type="ECO:0000256" key="14">
    <source>
        <dbReference type="RuleBase" id="RU367007"/>
    </source>
</evidence>
<dbReference type="VEuPathDB" id="MicrosporidiaDB:M896_021260"/>
<evidence type="ECO:0000313" key="17">
    <source>
        <dbReference type="Proteomes" id="UP000031056"/>
    </source>
</evidence>
<dbReference type="Gene3D" id="2.80.10.50">
    <property type="match status" value="1"/>
</dbReference>
<dbReference type="PANTHER" id="PTHR10050:SF46">
    <property type="entry name" value="PROTEIN O-MANNOSYL-TRANSFERASE 2"/>
    <property type="match status" value="1"/>
</dbReference>
<proteinExistence type="inferred from homology"/>
<keyword evidence="9 14" id="KW-0256">Endoplasmic reticulum</keyword>
<evidence type="ECO:0000256" key="6">
    <source>
        <dbReference type="ARBA" id="ARBA00022679"/>
    </source>
</evidence>
<feature type="transmembrane region" description="Helical" evidence="14">
    <location>
        <begin position="7"/>
        <end position="25"/>
    </location>
</feature>
<keyword evidence="5 14" id="KW-0328">Glycosyltransferase</keyword>
<dbReference type="PANTHER" id="PTHR10050">
    <property type="entry name" value="DOLICHYL-PHOSPHATE-MANNOSE--PROTEIN MANNOSYLTRANSFERASE"/>
    <property type="match status" value="1"/>
</dbReference>
<feature type="domain" description="MIR" evidence="15">
    <location>
        <begin position="400"/>
        <end position="455"/>
    </location>
</feature>
<dbReference type="InterPro" id="IPR032421">
    <property type="entry name" value="PMT_4TMC"/>
</dbReference>
<dbReference type="OrthoDB" id="292747at2759"/>
<gene>
    <name evidence="16" type="ORF">M896_021260</name>
</gene>
<dbReference type="PROSITE" id="PS50919">
    <property type="entry name" value="MIR"/>
    <property type="match status" value="2"/>
</dbReference>
<dbReference type="STRING" id="1354746.A0A0B2ULV2"/>
<evidence type="ECO:0000256" key="13">
    <source>
        <dbReference type="ARBA" id="ARBA00045102"/>
    </source>
</evidence>
<keyword evidence="10 14" id="KW-1133">Transmembrane helix</keyword>
<evidence type="ECO:0000259" key="15">
    <source>
        <dbReference type="PROSITE" id="PS50919"/>
    </source>
</evidence>
<feature type="transmembrane region" description="Helical" evidence="14">
    <location>
        <begin position="628"/>
        <end position="649"/>
    </location>
</feature>
<keyword evidence="7 14" id="KW-0812">Transmembrane</keyword>
<comment type="function">
    <text evidence="14">Transfers mannose from Dol-P-mannose to Ser or Thr residues on proteins.</text>
</comment>
<dbReference type="EMBL" id="JOKQ01000002">
    <property type="protein sequence ID" value="KHN70288.1"/>
    <property type="molecule type" value="Genomic_DNA"/>
</dbReference>
<evidence type="ECO:0000256" key="5">
    <source>
        <dbReference type="ARBA" id="ARBA00022676"/>
    </source>
</evidence>
<evidence type="ECO:0000256" key="11">
    <source>
        <dbReference type="ARBA" id="ARBA00023136"/>
    </source>
</evidence>
<dbReference type="Pfam" id="PF16192">
    <property type="entry name" value="PMT_4TMC"/>
    <property type="match status" value="1"/>
</dbReference>
<accession>A0A0B2ULV2</accession>
<evidence type="ECO:0000256" key="1">
    <source>
        <dbReference type="ARBA" id="ARBA00004477"/>
    </source>
</evidence>
<name>A0A0B2ULV2_9MICR</name>
<keyword evidence="17" id="KW-1185">Reference proteome</keyword>
<dbReference type="Pfam" id="PF02815">
    <property type="entry name" value="MIR"/>
    <property type="match status" value="1"/>
</dbReference>
<dbReference type="SMART" id="SM00472">
    <property type="entry name" value="MIR"/>
    <property type="match status" value="3"/>
</dbReference>
<evidence type="ECO:0000313" key="16">
    <source>
        <dbReference type="EMBL" id="KHN70288.1"/>
    </source>
</evidence>
<feature type="transmembrane region" description="Helical" evidence="14">
    <location>
        <begin position="230"/>
        <end position="249"/>
    </location>
</feature>
<keyword evidence="11 14" id="KW-0472">Membrane</keyword>
<dbReference type="SUPFAM" id="SSF82109">
    <property type="entry name" value="MIR domain"/>
    <property type="match status" value="1"/>
</dbReference>
<dbReference type="InterPro" id="IPR027005">
    <property type="entry name" value="PMT-like"/>
</dbReference>
<sequence>MKKSKYLETVTCLLMFSLSMIIKTYKVESGNFVVWDEAHFGKFSAKYLSRKFYFDVHPPLGKMLISLGGYIFSQPLDFEFKSGEAYPKTFDYSGMRRFHAFIASFTPLFGYLILKEIGFSYRRRLALSLMFVFENGFTSIGRLILLDSYLLTFTTAVSYFMTRLYFRSRFGTDTYSLFMLGLMLGCALSVKWIGFLTMSLVGVFTIYQLWSNITSKARMLQFFKMFASRALFLIALPLSVYVLLFYIHFQIVNHSSSDEVQMSSMFQASLKGNEISNNRKYPLYGTQVTIKSARAGGGYLHSHDHTYPGSINNQVTTYHHKDENNHWAFQKVTDDLTDANYILDGDIVILLHLETKMYLDVPGSMSLVSNGKRVETLSGTKILESCLFKVEVVEDALENENRLKTLTTKFRLLNTSTGCYLKASLKKYPSWGFGQGEVTCTPNPEESSLWNVAECRSDKLDEDKNPIYSEAAAYPFMKKFIEHNKAMFVTNASFIQDDSLEPERSVSRPYEWFILKRGLRMTSWSGSKEKFYMFGNPFTWYSSSICIIASPIILLCRVIGKKRSGMPVKFLKTEGFFVFLSCCGWFLHYIPFFFVKRVLYFHHYYPALFFGLLSICYVSKFLEFRFTAFFISIAIASFLIYSQSTYGFVQEPKILRMLKLVPTWDFTDTK</sequence>
<comment type="similarity">
    <text evidence="3 14">Belongs to the glycosyltransferase 39 family.</text>
</comment>
<keyword evidence="6 14" id="KW-0808">Transferase</keyword>
<feature type="transmembrane region" description="Helical" evidence="14">
    <location>
        <begin position="178"/>
        <end position="210"/>
    </location>
</feature>
<feature type="transmembrane region" description="Helical" evidence="14">
    <location>
        <begin position="538"/>
        <end position="560"/>
    </location>
</feature>
<dbReference type="InParanoid" id="A0A0B2ULV2"/>
<evidence type="ECO:0000256" key="10">
    <source>
        <dbReference type="ARBA" id="ARBA00022989"/>
    </source>
</evidence>
<feature type="transmembrane region" description="Helical" evidence="14">
    <location>
        <begin position="575"/>
        <end position="595"/>
    </location>
</feature>
<dbReference type="InterPro" id="IPR003342">
    <property type="entry name" value="ArnT-like_N"/>
</dbReference>
<reference evidence="16 17" key="1">
    <citation type="journal article" date="2014" name="MBio">
        <title>The Ordospora colligata genome; evolution of extreme reduction in microsporidia and host-to-parasite horizontal gene transfer.</title>
        <authorList>
            <person name="Pombert J.-F."/>
            <person name="Haag K.L."/>
            <person name="Beidas S."/>
            <person name="Ebert D."/>
            <person name="Keeling P.J."/>
        </authorList>
    </citation>
    <scope>NUCLEOTIDE SEQUENCE [LARGE SCALE GENOMIC DNA]</scope>
    <source>
        <strain evidence="16 17">OC4</strain>
    </source>
</reference>
<feature type="transmembrane region" description="Helical" evidence="14">
    <location>
        <begin position="98"/>
        <end position="114"/>
    </location>
</feature>
<evidence type="ECO:0000256" key="3">
    <source>
        <dbReference type="ARBA" id="ARBA00007222"/>
    </source>
</evidence>
<feature type="transmembrane region" description="Helical" evidence="14">
    <location>
        <begin position="604"/>
        <end position="622"/>
    </location>
</feature>
<dbReference type="HOGENOM" id="CLU_008438_5_0_1"/>
<feature type="transmembrane region" description="Helical" evidence="14">
    <location>
        <begin position="150"/>
        <end position="166"/>
    </location>
</feature>
<organism evidence="16 17">
    <name type="scientific">Ordospora colligata OC4</name>
    <dbReference type="NCBI Taxonomy" id="1354746"/>
    <lineage>
        <taxon>Eukaryota</taxon>
        <taxon>Fungi</taxon>
        <taxon>Fungi incertae sedis</taxon>
        <taxon>Microsporidia</taxon>
        <taxon>Ordosporidae</taxon>
        <taxon>Ordospora</taxon>
    </lineage>
</organism>
<evidence type="ECO:0000256" key="12">
    <source>
        <dbReference type="ARBA" id="ARBA00045085"/>
    </source>
</evidence>